<evidence type="ECO:0000256" key="6">
    <source>
        <dbReference type="SAM" id="MobiDB-lite"/>
    </source>
</evidence>
<dbReference type="GO" id="GO:0009927">
    <property type="term" value="F:histidine phosphotransfer kinase activity"/>
    <property type="evidence" value="ECO:0007669"/>
    <property type="project" value="TreeGrafter"/>
</dbReference>
<dbReference type="EMBL" id="CDMZ01000948">
    <property type="protein sequence ID" value="CEM24520.1"/>
    <property type="molecule type" value="Genomic_DNA"/>
</dbReference>
<keyword evidence="5" id="KW-0418">Kinase</keyword>
<feature type="compositionally biased region" description="Basic and acidic residues" evidence="6">
    <location>
        <begin position="918"/>
        <end position="932"/>
    </location>
</feature>
<protein>
    <recommendedName>
        <fullName evidence="2">histidine kinase</fullName>
        <ecNumber evidence="2">2.7.13.3</ecNumber>
    </recommendedName>
</protein>
<name>A0A0G4G772_9ALVE</name>
<feature type="compositionally biased region" description="Polar residues" evidence="6">
    <location>
        <begin position="1081"/>
        <end position="1090"/>
    </location>
</feature>
<feature type="region of interest" description="Disordered" evidence="6">
    <location>
        <begin position="158"/>
        <end position="212"/>
    </location>
</feature>
<keyword evidence="4" id="KW-0808">Transferase</keyword>
<feature type="region of interest" description="Disordered" evidence="6">
    <location>
        <begin position="1209"/>
        <end position="1241"/>
    </location>
</feature>
<feature type="transmembrane region" description="Helical" evidence="7">
    <location>
        <begin position="76"/>
        <end position="98"/>
    </location>
</feature>
<dbReference type="InterPro" id="IPR036097">
    <property type="entry name" value="HisK_dim/P_sf"/>
</dbReference>
<dbReference type="InterPro" id="IPR003594">
    <property type="entry name" value="HATPase_dom"/>
</dbReference>
<feature type="compositionally biased region" description="Low complexity" evidence="6">
    <location>
        <begin position="1046"/>
        <end position="1064"/>
    </location>
</feature>
<feature type="compositionally biased region" description="Polar residues" evidence="6">
    <location>
        <begin position="525"/>
        <end position="544"/>
    </location>
</feature>
<evidence type="ECO:0000256" key="5">
    <source>
        <dbReference type="ARBA" id="ARBA00022777"/>
    </source>
</evidence>
<keyword evidence="7" id="KW-0812">Transmembrane</keyword>
<dbReference type="PROSITE" id="PS50109">
    <property type="entry name" value="HIS_KIN"/>
    <property type="match status" value="1"/>
</dbReference>
<reference evidence="9" key="1">
    <citation type="submission" date="2014-11" db="EMBL/GenBank/DDBJ databases">
        <authorList>
            <person name="Otto D Thomas"/>
            <person name="Naeem Raeece"/>
        </authorList>
    </citation>
    <scope>NUCLEOTIDE SEQUENCE</scope>
</reference>
<feature type="region of interest" description="Disordered" evidence="6">
    <location>
        <begin position="988"/>
        <end position="1096"/>
    </location>
</feature>
<feature type="transmembrane region" description="Helical" evidence="7">
    <location>
        <begin position="110"/>
        <end position="129"/>
    </location>
</feature>
<keyword evidence="3" id="KW-0597">Phosphoprotein</keyword>
<feature type="region of interest" description="Disordered" evidence="6">
    <location>
        <begin position="476"/>
        <end position="552"/>
    </location>
</feature>
<dbReference type="Pfam" id="PF02518">
    <property type="entry name" value="HATPase_c"/>
    <property type="match status" value="1"/>
</dbReference>
<feature type="region of interest" description="Disordered" evidence="6">
    <location>
        <begin position="584"/>
        <end position="621"/>
    </location>
</feature>
<feature type="region of interest" description="Disordered" evidence="6">
    <location>
        <begin position="657"/>
        <end position="678"/>
    </location>
</feature>
<evidence type="ECO:0000256" key="2">
    <source>
        <dbReference type="ARBA" id="ARBA00012438"/>
    </source>
</evidence>
<dbReference type="InterPro" id="IPR005467">
    <property type="entry name" value="His_kinase_dom"/>
</dbReference>
<evidence type="ECO:0000313" key="9">
    <source>
        <dbReference type="EMBL" id="CEM24520.1"/>
    </source>
</evidence>
<feature type="compositionally biased region" description="Low complexity" evidence="6">
    <location>
        <begin position="1377"/>
        <end position="1390"/>
    </location>
</feature>
<dbReference type="PRINTS" id="PR00344">
    <property type="entry name" value="BCTRLSENSOR"/>
</dbReference>
<dbReference type="EC" id="2.7.13.3" evidence="2"/>
<feature type="compositionally biased region" description="Polar residues" evidence="6">
    <location>
        <begin position="1016"/>
        <end position="1025"/>
    </location>
</feature>
<dbReference type="VEuPathDB" id="CryptoDB:Cvel_4284"/>
<feature type="domain" description="Histidine kinase" evidence="8">
    <location>
        <begin position="1112"/>
        <end position="1187"/>
    </location>
</feature>
<dbReference type="InterPro" id="IPR004358">
    <property type="entry name" value="Sig_transdc_His_kin-like_C"/>
</dbReference>
<organism evidence="9">
    <name type="scientific">Chromera velia CCMP2878</name>
    <dbReference type="NCBI Taxonomy" id="1169474"/>
    <lineage>
        <taxon>Eukaryota</taxon>
        <taxon>Sar</taxon>
        <taxon>Alveolata</taxon>
        <taxon>Colpodellida</taxon>
        <taxon>Chromeraceae</taxon>
        <taxon>Chromera</taxon>
    </lineage>
</organism>
<feature type="region of interest" description="Disordered" evidence="6">
    <location>
        <begin position="429"/>
        <end position="463"/>
    </location>
</feature>
<dbReference type="InterPro" id="IPR003661">
    <property type="entry name" value="HisK_dim/P_dom"/>
</dbReference>
<evidence type="ECO:0000256" key="1">
    <source>
        <dbReference type="ARBA" id="ARBA00000085"/>
    </source>
</evidence>
<keyword evidence="7" id="KW-1133">Transmembrane helix</keyword>
<evidence type="ECO:0000256" key="7">
    <source>
        <dbReference type="SAM" id="Phobius"/>
    </source>
</evidence>
<accession>A0A0G4G772</accession>
<comment type="catalytic activity">
    <reaction evidence="1">
        <text>ATP + protein L-histidine = ADP + protein N-phospho-L-histidine.</text>
        <dbReference type="EC" id="2.7.13.3"/>
    </reaction>
</comment>
<evidence type="ECO:0000256" key="4">
    <source>
        <dbReference type="ARBA" id="ARBA00022679"/>
    </source>
</evidence>
<feature type="compositionally biased region" description="Basic and acidic residues" evidence="6">
    <location>
        <begin position="599"/>
        <end position="608"/>
    </location>
</feature>
<dbReference type="InterPro" id="IPR036890">
    <property type="entry name" value="HATPase_C_sf"/>
</dbReference>
<feature type="transmembrane region" description="Helical" evidence="7">
    <location>
        <begin position="266"/>
        <end position="284"/>
    </location>
</feature>
<dbReference type="PANTHER" id="PTHR43047:SF72">
    <property type="entry name" value="OSMOSENSING HISTIDINE PROTEIN KINASE SLN1"/>
    <property type="match status" value="1"/>
</dbReference>
<dbReference type="GO" id="GO:0005886">
    <property type="term" value="C:plasma membrane"/>
    <property type="evidence" value="ECO:0007669"/>
    <property type="project" value="TreeGrafter"/>
</dbReference>
<dbReference type="SMART" id="SM00387">
    <property type="entry name" value="HATPase_c"/>
    <property type="match status" value="1"/>
</dbReference>
<evidence type="ECO:0000259" key="8">
    <source>
        <dbReference type="PROSITE" id="PS50109"/>
    </source>
</evidence>
<dbReference type="SUPFAM" id="SSF55874">
    <property type="entry name" value="ATPase domain of HSP90 chaperone/DNA topoisomerase II/histidine kinase"/>
    <property type="match status" value="2"/>
</dbReference>
<feature type="region of interest" description="Disordered" evidence="6">
    <location>
        <begin position="918"/>
        <end position="946"/>
    </location>
</feature>
<dbReference type="Gene3D" id="3.30.565.10">
    <property type="entry name" value="Histidine kinase-like ATPase, C-terminal domain"/>
    <property type="match status" value="2"/>
</dbReference>
<feature type="transmembrane region" description="Helical" evidence="7">
    <location>
        <begin position="291"/>
        <end position="311"/>
    </location>
</feature>
<sequence>MVDVVSIGMERLSEAQWNGFEAFLIRQENERELIQAKVYGSRGLLHPFRKFADPLAERYYQQFASRKILAGMKDSSWYISVACLLLACRDVGTLIFHAGSDENANNFQDMSLQVVLMSLRVIAAIVVVLPNSWLARFAETGDGSRLFSEFRTGQRATGYCKGPDESRGGHASSSSETDPTKTKGGSGDGAKGKENNTEVSEEEVGGAEREKNKWVDAPGKAESLQLKIASGVVGHLYAKRLVLSTVWIFLCLHSGLQALLQTRKGVMMGLADITYAFSILTLYLPDPQKAVEITAGGLSLVILPSIFFLGLDGLEVTIRIAVVMLALCWNAEEKNESLRLDFLGYIRDWAREGLYEESKAELRKTGRKLKRAIGAQKLLFTKITHDLKTPLNAVSHTINFLQEDLESDFAKMHAFLCWILSATDSWGGPASGGCPQGGSGNRLLRGGRRFRPAGTKGRETNKESLSLFEQLREQRGISCPSDQTDRRLSSPRTNLRRAAKKEKEEKELIESVSADVSDSEMRAQTILSENEGQKGEVNTETSEGAPSACLSSPSSSLLFHSERWHPQIYGRSLPQLRMHCGTLERLPPSQRGWPVEPAAAEKEEKEGETPLGAAAGGIGGASSRSNHLHGLVCHSPSSERSEALPLTVDDQRPFSSASAAMLPDDVLDSPTSQRGARGEKWELSTLILPQLQMLKKAHEKELNELDTLRAASHLMSTLVTCLLRVAREDAAVDGGEKGMKPNCEAATPFSCLRRALQMNLSAARVKGLKLLVKNHSALLLLNNQWGTPSEKGSLNYPSSPSVSSKGAVHGASGTQKENFIICEEDAVPMEASLLTNTSVSVPSMELLWLHMDEMRFVDCLNNALSNAIKYTDSGTVTVDVQVENLSVEDLKATCTCTNLKAKGGMTTEGEGASRLHADEAGQRHREQEEGSEGKAVSPLSLPVSQNNEETDEFVFGRYHGDTCPLATLQHPAGPTAGKREASACNETLGEAKAEPASAEGPMSPIPGAQGTEEQNDTTTPLSRSPNAAGEELRPDLSRTARPHSGSSPLTDPTVSTSLSPLPSSIGNSFSPTGRRTGVFQDYSSSPQTPSAGAEIKRSTISSDGLLETQVVRVTARVVDTGRGVPRTKLKALFKEFTQVDAKDSKVGTGLGLVITKRMAETMGGNCEIQSEGVGKGTTMALSFLAVRVLPPIEKVVSTKIAMTNQNSVNLQSPTHQTKSDSHKQHRAGKRGETGRKTRPVEVSDKRWAKGKGFMERLTQLTERPALQGFGHNKRSAASSSPSSVLRRLGGSEGEAGLCMSPNSMPSLSSLVGLFEKELNGTVVILDDDVFTRMTMQMLFKRLGISPSRTCSFCSADEAFLAIAGQLGVKIQYLGENRGGSSSSNGSCISGRSGGGVGECASGRNRSSRFELSDGSTRLFWTRPSNRFRGAMEGGGEKRVDATVITEVGQ</sequence>
<dbReference type="PANTHER" id="PTHR43047">
    <property type="entry name" value="TWO-COMPONENT HISTIDINE PROTEIN KINASE"/>
    <property type="match status" value="1"/>
</dbReference>
<keyword evidence="7" id="KW-0472">Membrane</keyword>
<feature type="compositionally biased region" description="Gly residues" evidence="6">
    <location>
        <begin position="429"/>
        <end position="440"/>
    </location>
</feature>
<feature type="transmembrane region" description="Helical" evidence="7">
    <location>
        <begin position="241"/>
        <end position="260"/>
    </location>
</feature>
<gene>
    <name evidence="9" type="ORF">Cvel_4284</name>
</gene>
<evidence type="ECO:0000256" key="3">
    <source>
        <dbReference type="ARBA" id="ARBA00022553"/>
    </source>
</evidence>
<dbReference type="CDD" id="cd00082">
    <property type="entry name" value="HisKA"/>
    <property type="match status" value="1"/>
</dbReference>
<proteinExistence type="predicted"/>
<dbReference type="Gene3D" id="1.10.287.130">
    <property type="match status" value="1"/>
</dbReference>
<feature type="region of interest" description="Disordered" evidence="6">
    <location>
        <begin position="791"/>
        <end position="810"/>
    </location>
</feature>
<feature type="region of interest" description="Disordered" evidence="6">
    <location>
        <begin position="1377"/>
        <end position="1409"/>
    </location>
</feature>
<dbReference type="SUPFAM" id="SSF47384">
    <property type="entry name" value="Homodimeric domain of signal transducing histidine kinase"/>
    <property type="match status" value="1"/>
</dbReference>
<feature type="compositionally biased region" description="Basic and acidic residues" evidence="6">
    <location>
        <begin position="1229"/>
        <end position="1241"/>
    </location>
</feature>
<dbReference type="GO" id="GO:0000155">
    <property type="term" value="F:phosphorelay sensor kinase activity"/>
    <property type="evidence" value="ECO:0007669"/>
    <property type="project" value="InterPro"/>
</dbReference>